<name>A0AAU9K0M7_9CILI</name>
<dbReference type="Proteomes" id="UP001162131">
    <property type="component" value="Unassembled WGS sequence"/>
</dbReference>
<dbReference type="EMBL" id="CAJZBQ010000053">
    <property type="protein sequence ID" value="CAG9331286.1"/>
    <property type="molecule type" value="Genomic_DNA"/>
</dbReference>
<evidence type="ECO:0000313" key="1">
    <source>
        <dbReference type="EMBL" id="CAG9331286.1"/>
    </source>
</evidence>
<sequence>MNPYSVIIDIIEARGNIDLFRDDLTQNIEGLSHKIQIYEAEVSYLHDLDKLTNNVTSTYLPILRSAHEALLSINKYDHFEIYSYQKPPKIMETVMMGIPILLGCKKPSWGQYKIIAQWRNLWNDLLSLEVTPKALENIKPIIEEFEGNEMQLKMCSTALYKWYSWM</sequence>
<reference evidence="1" key="1">
    <citation type="submission" date="2021-09" db="EMBL/GenBank/DDBJ databases">
        <authorList>
            <consortium name="AG Swart"/>
            <person name="Singh M."/>
            <person name="Singh A."/>
            <person name="Seah K."/>
            <person name="Emmerich C."/>
        </authorList>
    </citation>
    <scope>NUCLEOTIDE SEQUENCE</scope>
    <source>
        <strain evidence="1">ATCC30299</strain>
    </source>
</reference>
<proteinExistence type="predicted"/>
<keyword evidence="2" id="KW-1185">Reference proteome</keyword>
<dbReference type="AlphaFoldDB" id="A0AAU9K0M7"/>
<accession>A0AAU9K0M7</accession>
<evidence type="ECO:0000313" key="2">
    <source>
        <dbReference type="Proteomes" id="UP001162131"/>
    </source>
</evidence>
<protein>
    <submittedName>
        <fullName evidence="1">Uncharacterized protein</fullName>
    </submittedName>
</protein>
<gene>
    <name evidence="1" type="ORF">BSTOLATCC_MIC53361</name>
</gene>
<dbReference type="Gene3D" id="1.20.920.60">
    <property type="match status" value="1"/>
</dbReference>
<comment type="caution">
    <text evidence="1">The sequence shown here is derived from an EMBL/GenBank/DDBJ whole genome shotgun (WGS) entry which is preliminary data.</text>
</comment>
<organism evidence="1 2">
    <name type="scientific">Blepharisma stoltei</name>
    <dbReference type="NCBI Taxonomy" id="1481888"/>
    <lineage>
        <taxon>Eukaryota</taxon>
        <taxon>Sar</taxon>
        <taxon>Alveolata</taxon>
        <taxon>Ciliophora</taxon>
        <taxon>Postciliodesmatophora</taxon>
        <taxon>Heterotrichea</taxon>
        <taxon>Heterotrichida</taxon>
        <taxon>Blepharismidae</taxon>
        <taxon>Blepharisma</taxon>
    </lineage>
</organism>